<dbReference type="Proteomes" id="UP000324705">
    <property type="component" value="Chromosome 1A"/>
</dbReference>
<keyword evidence="8" id="KW-0408">Iron</keyword>
<feature type="site" description="Transition state stabilizer" evidence="12">
    <location>
        <position position="61"/>
    </location>
</feature>
<keyword evidence="9" id="KW-0376">Hydrogen peroxide</keyword>
<dbReference type="PANTHER" id="PTHR31235">
    <property type="entry name" value="PEROXIDASE 25-RELATED"/>
    <property type="match status" value="1"/>
</dbReference>
<keyword evidence="15" id="KW-0732">Signal</keyword>
<dbReference type="GO" id="GO:0006979">
    <property type="term" value="P:response to oxidative stress"/>
    <property type="evidence" value="ECO:0007669"/>
    <property type="project" value="InterPro"/>
</dbReference>
<evidence type="ECO:0000256" key="13">
    <source>
        <dbReference type="PIRSR" id="PIRSR600823-5"/>
    </source>
</evidence>
<feature type="binding site" evidence="11">
    <location>
        <position position="75"/>
    </location>
    <ligand>
        <name>Ca(2+)</name>
        <dbReference type="ChEBI" id="CHEBI:29108"/>
        <label>1</label>
    </ligand>
</feature>
<feature type="binding site" evidence="11">
    <location>
        <position position="86"/>
    </location>
    <ligand>
        <name>Ca(2+)</name>
        <dbReference type="ChEBI" id="CHEBI:29108"/>
        <label>1</label>
    </ligand>
</feature>
<dbReference type="Gramene" id="TRITD1Av1G189420.7">
    <property type="protein sequence ID" value="TRITD1Av1G189420.7"/>
    <property type="gene ID" value="TRITD1Av1G189420"/>
</dbReference>
<dbReference type="InterPro" id="IPR019794">
    <property type="entry name" value="Peroxidases_AS"/>
</dbReference>
<dbReference type="GO" id="GO:0046872">
    <property type="term" value="F:metal ion binding"/>
    <property type="evidence" value="ECO:0007669"/>
    <property type="project" value="UniProtKB-KW"/>
</dbReference>
<dbReference type="InterPro" id="IPR010255">
    <property type="entry name" value="Haem_peroxidase_sf"/>
</dbReference>
<feature type="binding site" evidence="11">
    <location>
        <position position="66"/>
    </location>
    <ligand>
        <name>Ca(2+)</name>
        <dbReference type="ChEBI" id="CHEBI:29108"/>
        <label>1</label>
    </ligand>
</feature>
<dbReference type="PRINTS" id="PR00461">
    <property type="entry name" value="PLPEROXIDASE"/>
</dbReference>
<feature type="signal peptide" evidence="15">
    <location>
        <begin position="1"/>
        <end position="23"/>
    </location>
</feature>
<dbReference type="GO" id="GO:0140825">
    <property type="term" value="F:lactoperoxidase activity"/>
    <property type="evidence" value="ECO:0007669"/>
    <property type="project" value="UniProtKB-EC"/>
</dbReference>
<dbReference type="EMBL" id="LT934111">
    <property type="protein sequence ID" value="VAH08902.1"/>
    <property type="molecule type" value="Genomic_DNA"/>
</dbReference>
<feature type="disulfide bond" evidence="13">
    <location>
        <begin position="67"/>
        <end position="72"/>
    </location>
</feature>
<dbReference type="InterPro" id="IPR000823">
    <property type="entry name" value="Peroxidase_pln"/>
</dbReference>
<evidence type="ECO:0000313" key="17">
    <source>
        <dbReference type="EMBL" id="VAH08902.1"/>
    </source>
</evidence>
<feature type="chain" id="PRO_5040380526" description="Plant heme peroxidase family profile domain-containing protein" evidence="15">
    <location>
        <begin position="24"/>
        <end position="153"/>
    </location>
</feature>
<evidence type="ECO:0000256" key="5">
    <source>
        <dbReference type="ARBA" id="ARBA00022723"/>
    </source>
</evidence>
<accession>A0A9R0UZB1</accession>
<feature type="domain" description="Plant heme peroxidase family profile" evidence="16">
    <location>
        <begin position="24"/>
        <end position="133"/>
    </location>
</feature>
<feature type="disulfide bond" evidence="13">
    <location>
        <begin position="34"/>
        <end position="112"/>
    </location>
</feature>
<keyword evidence="18" id="KW-1185">Reference proteome</keyword>
<evidence type="ECO:0000256" key="1">
    <source>
        <dbReference type="ARBA" id="ARBA00000189"/>
    </source>
</evidence>
<reference evidence="17 18" key="1">
    <citation type="submission" date="2017-09" db="EMBL/GenBank/DDBJ databases">
        <authorList>
            <consortium name="International Durum Wheat Genome Sequencing Consortium (IDWGSC)"/>
            <person name="Milanesi L."/>
        </authorList>
    </citation>
    <scope>NUCLEOTIDE SEQUENCE [LARGE SCALE GENOMIC DNA]</scope>
    <source>
        <strain evidence="18">cv. Svevo</strain>
    </source>
</reference>
<feature type="binding site" evidence="11">
    <location>
        <position position="71"/>
    </location>
    <ligand>
        <name>Ca(2+)</name>
        <dbReference type="ChEBI" id="CHEBI:29108"/>
        <label>1</label>
    </ligand>
</feature>
<evidence type="ECO:0000256" key="4">
    <source>
        <dbReference type="ARBA" id="ARBA00022617"/>
    </source>
</evidence>
<sequence>MACRAATMVALLLAAVAATCARAQLHDKFYSESCPSVEDVVRKEMVRALSLAPSLAGPLLRMHFHDCFVRGCDGSVLLDSANKTAEKDAQPNQTLRGFGFVERVKAAVEKACPDTVSCADILALIARDAVWLVSRVLLLCHFSNDTVRVEAKF</sequence>
<keyword evidence="7" id="KW-0560">Oxidoreductase</keyword>
<dbReference type="Pfam" id="PF00141">
    <property type="entry name" value="peroxidase"/>
    <property type="match status" value="1"/>
</dbReference>
<dbReference type="GO" id="GO:0042744">
    <property type="term" value="P:hydrogen peroxide catabolic process"/>
    <property type="evidence" value="ECO:0007669"/>
    <property type="project" value="UniProtKB-KW"/>
</dbReference>
<organism evidence="17 18">
    <name type="scientific">Triticum turgidum subsp. durum</name>
    <name type="common">Durum wheat</name>
    <name type="synonym">Triticum durum</name>
    <dbReference type="NCBI Taxonomy" id="4567"/>
    <lineage>
        <taxon>Eukaryota</taxon>
        <taxon>Viridiplantae</taxon>
        <taxon>Streptophyta</taxon>
        <taxon>Embryophyta</taxon>
        <taxon>Tracheophyta</taxon>
        <taxon>Spermatophyta</taxon>
        <taxon>Magnoliopsida</taxon>
        <taxon>Liliopsida</taxon>
        <taxon>Poales</taxon>
        <taxon>Poaceae</taxon>
        <taxon>BOP clade</taxon>
        <taxon>Pooideae</taxon>
        <taxon>Triticodae</taxon>
        <taxon>Triticeae</taxon>
        <taxon>Triticinae</taxon>
        <taxon>Triticum</taxon>
    </lineage>
</organism>
<evidence type="ECO:0000256" key="10">
    <source>
        <dbReference type="PIRSR" id="PIRSR600823-1"/>
    </source>
</evidence>
<comment type="catalytic activity">
    <reaction evidence="1">
        <text>2 a phenolic donor + H2O2 = 2 a phenolic radical donor + 2 H2O</text>
        <dbReference type="Rhea" id="RHEA:56136"/>
        <dbReference type="ChEBI" id="CHEBI:15377"/>
        <dbReference type="ChEBI" id="CHEBI:16240"/>
        <dbReference type="ChEBI" id="CHEBI:139520"/>
        <dbReference type="ChEBI" id="CHEBI:139521"/>
        <dbReference type="EC" id="1.11.1.7"/>
    </reaction>
</comment>
<evidence type="ECO:0000256" key="8">
    <source>
        <dbReference type="ARBA" id="ARBA00023004"/>
    </source>
</evidence>
<dbReference type="Gene3D" id="1.10.520.10">
    <property type="match status" value="1"/>
</dbReference>
<comment type="similarity">
    <text evidence="14">Belongs to the peroxidase family.</text>
</comment>
<gene>
    <name evidence="17" type="ORF">TRITD_1Av1G189420</name>
</gene>
<proteinExistence type="inferred from homology"/>
<evidence type="ECO:0000313" key="18">
    <source>
        <dbReference type="Proteomes" id="UP000324705"/>
    </source>
</evidence>
<comment type="cofactor">
    <cofactor evidence="2">
        <name>heme b</name>
        <dbReference type="ChEBI" id="CHEBI:60344"/>
    </cofactor>
</comment>
<keyword evidence="5 11" id="KW-0479">Metal-binding</keyword>
<keyword evidence="4" id="KW-0349">Heme</keyword>
<feature type="active site" description="Proton acceptor" evidence="10">
    <location>
        <position position="65"/>
    </location>
</feature>
<dbReference type="SUPFAM" id="SSF48113">
    <property type="entry name" value="Heme-dependent peroxidases"/>
    <property type="match status" value="1"/>
</dbReference>
<evidence type="ECO:0000256" key="3">
    <source>
        <dbReference type="ARBA" id="ARBA00022559"/>
    </source>
</evidence>
<evidence type="ECO:0000256" key="15">
    <source>
        <dbReference type="SAM" id="SignalP"/>
    </source>
</evidence>
<evidence type="ECO:0000256" key="2">
    <source>
        <dbReference type="ARBA" id="ARBA00001970"/>
    </source>
</evidence>
<evidence type="ECO:0000256" key="14">
    <source>
        <dbReference type="RuleBase" id="RU004241"/>
    </source>
</evidence>
<feature type="binding site" evidence="11">
    <location>
        <position position="73"/>
    </location>
    <ligand>
        <name>Ca(2+)</name>
        <dbReference type="ChEBI" id="CHEBI:29108"/>
        <label>1</label>
    </ligand>
</feature>
<dbReference type="InterPro" id="IPR002016">
    <property type="entry name" value="Haem_peroxidase"/>
</dbReference>
<dbReference type="PROSITE" id="PS50873">
    <property type="entry name" value="PEROXIDASE_4"/>
    <property type="match status" value="1"/>
</dbReference>
<feature type="binding site" evidence="11">
    <location>
        <position position="69"/>
    </location>
    <ligand>
        <name>Ca(2+)</name>
        <dbReference type="ChEBI" id="CHEBI:29108"/>
        <label>1</label>
    </ligand>
</feature>
<evidence type="ECO:0000256" key="12">
    <source>
        <dbReference type="PIRSR" id="PIRSR600823-4"/>
    </source>
</evidence>
<name>A0A9R0UZB1_TRITD</name>
<keyword evidence="13" id="KW-1015">Disulfide bond</keyword>
<keyword evidence="6 11" id="KW-0106">Calcium</keyword>
<protein>
    <recommendedName>
        <fullName evidence="16">Plant heme peroxidase family profile domain-containing protein</fullName>
    </recommendedName>
</protein>
<dbReference type="PROSITE" id="PS00436">
    <property type="entry name" value="PEROXIDASE_2"/>
    <property type="match status" value="1"/>
</dbReference>
<keyword evidence="3" id="KW-0575">Peroxidase</keyword>
<dbReference type="GO" id="GO:0020037">
    <property type="term" value="F:heme binding"/>
    <property type="evidence" value="ECO:0007669"/>
    <property type="project" value="InterPro"/>
</dbReference>
<evidence type="ECO:0000256" key="6">
    <source>
        <dbReference type="ARBA" id="ARBA00022837"/>
    </source>
</evidence>
<evidence type="ECO:0000256" key="7">
    <source>
        <dbReference type="ARBA" id="ARBA00023002"/>
    </source>
</evidence>
<dbReference type="AlphaFoldDB" id="A0A9R0UZB1"/>
<evidence type="ECO:0000259" key="16">
    <source>
        <dbReference type="PROSITE" id="PS50873"/>
    </source>
</evidence>
<comment type="cofactor">
    <cofactor evidence="11">
        <name>Ca(2+)</name>
        <dbReference type="ChEBI" id="CHEBI:29108"/>
    </cofactor>
    <text evidence="11">Binds 2 calcium ions per subunit.</text>
</comment>
<dbReference type="PRINTS" id="PR00458">
    <property type="entry name" value="PEROXIDASE"/>
</dbReference>
<evidence type="ECO:0000256" key="9">
    <source>
        <dbReference type="ARBA" id="ARBA00023324"/>
    </source>
</evidence>
<evidence type="ECO:0000256" key="11">
    <source>
        <dbReference type="PIRSR" id="PIRSR600823-3"/>
    </source>
</evidence>